<comment type="subcellular location">
    <subcellularLocation>
        <location evidence="1">Secreted</location>
    </subcellularLocation>
</comment>
<dbReference type="InterPro" id="IPR014756">
    <property type="entry name" value="Ig_E-set"/>
</dbReference>
<name>A0A9Q0MY24_9DIPT</name>
<feature type="signal peptide" evidence="4">
    <location>
        <begin position="1"/>
        <end position="17"/>
    </location>
</feature>
<dbReference type="FunFam" id="2.60.40.770:FF:000001">
    <property type="entry name" value="NPC intracellular cholesterol transporter 2"/>
    <property type="match status" value="1"/>
</dbReference>
<sequence>MYTQIFFMFLLATTATALVGWRDCGSQMGSIYTVRMTNCTQTPCLFHRGQSYEAEADGRWRANSNTLPFVLFVIVLGAPIPLLEGDACDYKIRGICPARNTDTFTFASYYPVPTNLPPVGGVARAQMYNDFGDTALCFELDVRIA</sequence>
<evidence type="ECO:0000256" key="3">
    <source>
        <dbReference type="ARBA" id="ARBA00022525"/>
    </source>
</evidence>
<dbReference type="SUPFAM" id="SSF81296">
    <property type="entry name" value="E set domains"/>
    <property type="match status" value="1"/>
</dbReference>
<keyword evidence="4" id="KW-0732">Signal</keyword>
<dbReference type="InterPro" id="IPR003172">
    <property type="entry name" value="ML_dom"/>
</dbReference>
<dbReference type="OrthoDB" id="6489092at2759"/>
<dbReference type="EMBL" id="WJQU01000003">
    <property type="protein sequence ID" value="KAJ6639364.1"/>
    <property type="molecule type" value="Genomic_DNA"/>
</dbReference>
<dbReference type="GO" id="GO:0005576">
    <property type="term" value="C:extracellular region"/>
    <property type="evidence" value="ECO:0007669"/>
    <property type="project" value="UniProtKB-SubCell"/>
</dbReference>
<evidence type="ECO:0000313" key="6">
    <source>
        <dbReference type="EMBL" id="KAJ6639364.1"/>
    </source>
</evidence>
<evidence type="ECO:0000256" key="1">
    <source>
        <dbReference type="ARBA" id="ARBA00004613"/>
    </source>
</evidence>
<feature type="domain" description="MD-2-related lipid-recognition" evidence="5">
    <location>
        <begin position="21"/>
        <end position="142"/>
    </location>
</feature>
<dbReference type="AlphaFoldDB" id="A0A9Q0MY24"/>
<evidence type="ECO:0000256" key="4">
    <source>
        <dbReference type="SAM" id="SignalP"/>
    </source>
</evidence>
<dbReference type="Proteomes" id="UP001151699">
    <property type="component" value="Chromosome X"/>
</dbReference>
<evidence type="ECO:0000313" key="7">
    <source>
        <dbReference type="Proteomes" id="UP001151699"/>
    </source>
</evidence>
<evidence type="ECO:0000259" key="5">
    <source>
        <dbReference type="SMART" id="SM00737"/>
    </source>
</evidence>
<keyword evidence="7" id="KW-1185">Reference proteome</keyword>
<dbReference type="SMART" id="SM00737">
    <property type="entry name" value="ML"/>
    <property type="match status" value="1"/>
</dbReference>
<dbReference type="Pfam" id="PF02221">
    <property type="entry name" value="E1_DerP2_DerF2"/>
    <property type="match status" value="1"/>
</dbReference>
<keyword evidence="3" id="KW-0964">Secreted</keyword>
<accession>A0A9Q0MY24</accession>
<dbReference type="Gene3D" id="2.60.40.770">
    <property type="match status" value="1"/>
</dbReference>
<comment type="caution">
    <text evidence="6">The sequence shown here is derived from an EMBL/GenBank/DDBJ whole genome shotgun (WGS) entry which is preliminary data.</text>
</comment>
<evidence type="ECO:0000256" key="2">
    <source>
        <dbReference type="ARBA" id="ARBA00006370"/>
    </source>
</evidence>
<proteinExistence type="inferred from homology"/>
<reference evidence="6" key="1">
    <citation type="submission" date="2022-07" db="EMBL/GenBank/DDBJ databases">
        <authorList>
            <person name="Trinca V."/>
            <person name="Uliana J.V.C."/>
            <person name="Torres T.T."/>
            <person name="Ward R.J."/>
            <person name="Monesi N."/>
        </authorList>
    </citation>
    <scope>NUCLEOTIDE SEQUENCE</scope>
    <source>
        <strain evidence="6">HSMRA1968</strain>
        <tissue evidence="6">Whole embryos</tissue>
    </source>
</reference>
<comment type="similarity">
    <text evidence="2">Belongs to the NPC2 family.</text>
</comment>
<feature type="chain" id="PRO_5040298682" evidence="4">
    <location>
        <begin position="18"/>
        <end position="145"/>
    </location>
</feature>
<organism evidence="6 7">
    <name type="scientific">Pseudolycoriella hygida</name>
    <dbReference type="NCBI Taxonomy" id="35572"/>
    <lineage>
        <taxon>Eukaryota</taxon>
        <taxon>Metazoa</taxon>
        <taxon>Ecdysozoa</taxon>
        <taxon>Arthropoda</taxon>
        <taxon>Hexapoda</taxon>
        <taxon>Insecta</taxon>
        <taxon>Pterygota</taxon>
        <taxon>Neoptera</taxon>
        <taxon>Endopterygota</taxon>
        <taxon>Diptera</taxon>
        <taxon>Nematocera</taxon>
        <taxon>Sciaroidea</taxon>
        <taxon>Sciaridae</taxon>
        <taxon>Pseudolycoriella</taxon>
    </lineage>
</organism>
<protein>
    <submittedName>
        <fullName evidence="6">NPC intracellular cholesterol transporter 2</fullName>
    </submittedName>
</protein>
<gene>
    <name evidence="6" type="primary">NPC2_1</name>
    <name evidence="6" type="ORF">Bhyg_12108</name>
</gene>